<dbReference type="GeneID" id="301712416"/>
<dbReference type="RefSeq" id="WP_123278333.1">
    <property type="nucleotide sequence ID" value="NZ_JALRGU010000067.1"/>
</dbReference>
<feature type="transmembrane region" description="Helical" evidence="6">
    <location>
        <begin position="79"/>
        <end position="104"/>
    </location>
</feature>
<dbReference type="InterPro" id="IPR050833">
    <property type="entry name" value="Poly_Biosynth_Transport"/>
</dbReference>
<evidence type="ECO:0000256" key="4">
    <source>
        <dbReference type="ARBA" id="ARBA00022989"/>
    </source>
</evidence>
<reference evidence="7 8" key="1">
    <citation type="submission" date="2018-11" db="EMBL/GenBank/DDBJ databases">
        <title>Proposal to divide the Flavobacteriaceae and reorganize its genera based on Amino Acid Identity values calculated from whole genome sequences.</title>
        <authorList>
            <person name="Nicholson A.C."/>
            <person name="Gulvik C.A."/>
            <person name="Whitney A.M."/>
            <person name="Humrighouse B.W."/>
            <person name="Bell M."/>
            <person name="Holmes B."/>
            <person name="Steigerwalt A."/>
            <person name="Villarma A."/>
            <person name="Sheth M."/>
            <person name="Batra D."/>
            <person name="Pryor J."/>
            <person name="Bernardet J.-F."/>
            <person name="Hugo C."/>
            <person name="Kampfer P."/>
            <person name="Newman J."/>
            <person name="Mcquiston J.R."/>
        </authorList>
    </citation>
    <scope>NUCLEOTIDE SEQUENCE [LARGE SCALE GENOMIC DNA]</scope>
    <source>
        <strain evidence="7 8">G0235</strain>
    </source>
</reference>
<evidence type="ECO:0000256" key="1">
    <source>
        <dbReference type="ARBA" id="ARBA00004651"/>
    </source>
</evidence>
<feature type="transmembrane region" description="Helical" evidence="6">
    <location>
        <begin position="320"/>
        <end position="340"/>
    </location>
</feature>
<feature type="transmembrane region" description="Helical" evidence="6">
    <location>
        <begin position="116"/>
        <end position="132"/>
    </location>
</feature>
<dbReference type="EMBL" id="RJTW01000004">
    <property type="protein sequence ID" value="ROH94233.1"/>
    <property type="molecule type" value="Genomic_DNA"/>
</dbReference>
<keyword evidence="2" id="KW-1003">Cell membrane</keyword>
<evidence type="ECO:0000256" key="5">
    <source>
        <dbReference type="ARBA" id="ARBA00023136"/>
    </source>
</evidence>
<feature type="transmembrane region" description="Helical" evidence="6">
    <location>
        <begin position="171"/>
        <end position="191"/>
    </location>
</feature>
<keyword evidence="3 6" id="KW-0812">Transmembrane</keyword>
<protein>
    <recommendedName>
        <fullName evidence="9">Membrane protein involved in the export of O-antigen and teichoic acid</fullName>
    </recommendedName>
</protein>
<keyword evidence="4 6" id="KW-1133">Transmembrane helix</keyword>
<feature type="transmembrane region" description="Helical" evidence="6">
    <location>
        <begin position="352"/>
        <end position="371"/>
    </location>
</feature>
<evidence type="ECO:0000256" key="3">
    <source>
        <dbReference type="ARBA" id="ARBA00022692"/>
    </source>
</evidence>
<dbReference type="Proteomes" id="UP000281899">
    <property type="component" value="Unassembled WGS sequence"/>
</dbReference>
<sequence length="408" mass="46332">MKRIHEIFKSASVLVFTDQLIFSGSNFLLTFLLVRKLSISEFGIFSSILLITYFLVGISNAFIVQPFQILSAKNFSKKSLGFAFMASLVLISMFSLLVFFITLLPVPAIAFVKNNLYALIVFVSAYILQDFLRKILLTIDHIKIVLFIDTIFIIIFPLLGFEASLTLWKSLYIIGIVNIAASVPGIGYLIKNADFNLKNTSLLRYYFTEGKWLLSASVLQWLSGNFFTLAAGVYLGINALGALRLVQSFFGIINIILQTIENYYLPKTAQLYYQNKNQEKKELLLKIRKAIALLAIIIVCFFTFSDSLIIILGGEKYHQYGFVIKLISALYIVILYSYPTRISIRILEQNKAFFIGYCISFVFSVLSFHFLLKYGQLYGAVAGLAVNQIVMIVYWKIILNKKQISVWA</sequence>
<comment type="caution">
    <text evidence="7">The sequence shown here is derived from an EMBL/GenBank/DDBJ whole genome shotgun (WGS) entry which is preliminary data.</text>
</comment>
<organism evidence="7 8">
    <name type="scientific">Chryseobacterium cucumeris</name>
    <dbReference type="NCBI Taxonomy" id="1813611"/>
    <lineage>
        <taxon>Bacteria</taxon>
        <taxon>Pseudomonadati</taxon>
        <taxon>Bacteroidota</taxon>
        <taxon>Flavobacteriia</taxon>
        <taxon>Flavobacteriales</taxon>
        <taxon>Weeksellaceae</taxon>
        <taxon>Chryseobacterium group</taxon>
        <taxon>Chryseobacterium</taxon>
    </lineage>
</organism>
<feature type="transmembrane region" description="Helical" evidence="6">
    <location>
        <begin position="12"/>
        <end position="32"/>
    </location>
</feature>
<feature type="transmembrane region" description="Helical" evidence="6">
    <location>
        <begin position="290"/>
        <end position="314"/>
    </location>
</feature>
<evidence type="ECO:0000313" key="8">
    <source>
        <dbReference type="Proteomes" id="UP000281899"/>
    </source>
</evidence>
<dbReference type="PANTHER" id="PTHR30250">
    <property type="entry name" value="PST FAMILY PREDICTED COLANIC ACID TRANSPORTER"/>
    <property type="match status" value="1"/>
</dbReference>
<evidence type="ECO:0008006" key="9">
    <source>
        <dbReference type="Google" id="ProtNLM"/>
    </source>
</evidence>
<feature type="transmembrane region" description="Helical" evidence="6">
    <location>
        <begin position="44"/>
        <end position="67"/>
    </location>
</feature>
<evidence type="ECO:0000256" key="6">
    <source>
        <dbReference type="SAM" id="Phobius"/>
    </source>
</evidence>
<accession>A0ABX9X824</accession>
<name>A0ABX9X824_9FLAO</name>
<dbReference type="PANTHER" id="PTHR30250:SF11">
    <property type="entry name" value="O-ANTIGEN TRANSPORTER-RELATED"/>
    <property type="match status" value="1"/>
</dbReference>
<feature type="transmembrane region" description="Helical" evidence="6">
    <location>
        <begin position="241"/>
        <end position="260"/>
    </location>
</feature>
<keyword evidence="8" id="KW-1185">Reference proteome</keyword>
<feature type="transmembrane region" description="Helical" evidence="6">
    <location>
        <begin position="377"/>
        <end position="395"/>
    </location>
</feature>
<proteinExistence type="predicted"/>
<gene>
    <name evidence="7" type="ORF">EGI15_07005</name>
</gene>
<evidence type="ECO:0000313" key="7">
    <source>
        <dbReference type="EMBL" id="ROH94233.1"/>
    </source>
</evidence>
<feature type="transmembrane region" description="Helical" evidence="6">
    <location>
        <begin position="212"/>
        <end position="235"/>
    </location>
</feature>
<evidence type="ECO:0000256" key="2">
    <source>
        <dbReference type="ARBA" id="ARBA00022475"/>
    </source>
</evidence>
<feature type="transmembrane region" description="Helical" evidence="6">
    <location>
        <begin position="144"/>
        <end position="165"/>
    </location>
</feature>
<comment type="subcellular location">
    <subcellularLocation>
        <location evidence="1">Cell membrane</location>
        <topology evidence="1">Multi-pass membrane protein</topology>
    </subcellularLocation>
</comment>
<keyword evidence="5 6" id="KW-0472">Membrane</keyword>